<sequence length="133" mass="13931">VTLPDTLTLTAVVGDDGIPGPTTPRNRPDTDDDPDAAARRAAAIARRARVQSPNNQAVVDARVARTTGLAITWTHYRGPGAITFDPMSISVEGGRGGEATTTVSFAEPGTHILRGYADDSIHTTPIDVTVTVQ</sequence>
<accession>A0A381YY47</accession>
<evidence type="ECO:0000313" key="2">
    <source>
        <dbReference type="EMBL" id="SVA81935.1"/>
    </source>
</evidence>
<proteinExistence type="predicted"/>
<protein>
    <submittedName>
        <fullName evidence="2">Uncharacterized protein</fullName>
    </submittedName>
</protein>
<name>A0A381YY47_9ZZZZ</name>
<organism evidence="2">
    <name type="scientific">marine metagenome</name>
    <dbReference type="NCBI Taxonomy" id="408172"/>
    <lineage>
        <taxon>unclassified sequences</taxon>
        <taxon>metagenomes</taxon>
        <taxon>ecological metagenomes</taxon>
    </lineage>
</organism>
<dbReference type="AlphaFoldDB" id="A0A381YY47"/>
<feature type="non-terminal residue" evidence="2">
    <location>
        <position position="1"/>
    </location>
</feature>
<feature type="region of interest" description="Disordered" evidence="1">
    <location>
        <begin position="9"/>
        <end position="49"/>
    </location>
</feature>
<dbReference type="EMBL" id="UINC01019356">
    <property type="protein sequence ID" value="SVA81935.1"/>
    <property type="molecule type" value="Genomic_DNA"/>
</dbReference>
<gene>
    <name evidence="2" type="ORF">METZ01_LOCUS134789</name>
</gene>
<reference evidence="2" key="1">
    <citation type="submission" date="2018-05" db="EMBL/GenBank/DDBJ databases">
        <authorList>
            <person name="Lanie J.A."/>
            <person name="Ng W.-L."/>
            <person name="Kazmierczak K.M."/>
            <person name="Andrzejewski T.M."/>
            <person name="Davidsen T.M."/>
            <person name="Wayne K.J."/>
            <person name="Tettelin H."/>
            <person name="Glass J.I."/>
            <person name="Rusch D."/>
            <person name="Podicherti R."/>
            <person name="Tsui H.-C.T."/>
            <person name="Winkler M.E."/>
        </authorList>
    </citation>
    <scope>NUCLEOTIDE SEQUENCE</scope>
</reference>
<evidence type="ECO:0000256" key="1">
    <source>
        <dbReference type="SAM" id="MobiDB-lite"/>
    </source>
</evidence>